<dbReference type="STRING" id="5762.D2V544"/>
<organism evidence="5">
    <name type="scientific">Naegleria gruberi</name>
    <name type="common">Amoeba</name>
    <dbReference type="NCBI Taxonomy" id="5762"/>
    <lineage>
        <taxon>Eukaryota</taxon>
        <taxon>Discoba</taxon>
        <taxon>Heterolobosea</taxon>
        <taxon>Tetramitia</taxon>
        <taxon>Eutetramitia</taxon>
        <taxon>Vahlkampfiidae</taxon>
        <taxon>Naegleria</taxon>
    </lineage>
</organism>
<keyword evidence="5" id="KW-1185">Reference proteome</keyword>
<dbReference type="Proteomes" id="UP000006671">
    <property type="component" value="Unassembled WGS sequence"/>
</dbReference>
<dbReference type="AlphaFoldDB" id="D2V544"/>
<keyword evidence="3" id="KW-0472">Membrane</keyword>
<dbReference type="VEuPathDB" id="AmoebaDB:NAEGRDRAFT_78632"/>
<dbReference type="eggNOG" id="KOG2410">
    <property type="taxonomic scope" value="Eukaryota"/>
</dbReference>
<evidence type="ECO:0000256" key="1">
    <source>
        <dbReference type="PIRSR" id="PIRSR600101-1"/>
    </source>
</evidence>
<dbReference type="SUPFAM" id="SSF56235">
    <property type="entry name" value="N-terminal nucleophile aminohydrolases (Ntn hydrolases)"/>
    <property type="match status" value="1"/>
</dbReference>
<gene>
    <name evidence="4" type="ORF">NAEGRDRAFT_78632</name>
</gene>
<feature type="transmembrane region" description="Helical" evidence="3">
    <location>
        <begin position="125"/>
        <end position="152"/>
    </location>
</feature>
<dbReference type="GO" id="GO:0005886">
    <property type="term" value="C:plasma membrane"/>
    <property type="evidence" value="ECO:0007669"/>
    <property type="project" value="TreeGrafter"/>
</dbReference>
<evidence type="ECO:0000313" key="4">
    <source>
        <dbReference type="EMBL" id="EFC48045.1"/>
    </source>
</evidence>
<feature type="binding site" evidence="2">
    <location>
        <begin position="643"/>
        <end position="644"/>
    </location>
    <ligand>
        <name>L-glutamate</name>
        <dbReference type="ChEBI" id="CHEBI:29985"/>
    </ligand>
</feature>
<dbReference type="RefSeq" id="XP_002680789.1">
    <property type="nucleotide sequence ID" value="XM_002680743.1"/>
</dbReference>
<evidence type="ECO:0000256" key="3">
    <source>
        <dbReference type="SAM" id="Phobius"/>
    </source>
</evidence>
<keyword evidence="3" id="KW-0812">Transmembrane</keyword>
<dbReference type="InterPro" id="IPR043138">
    <property type="entry name" value="GGT_lsub"/>
</dbReference>
<dbReference type="KEGG" id="ngr:NAEGRDRAFT_78632"/>
<dbReference type="PANTHER" id="PTHR11686:SF9">
    <property type="entry name" value="RE13973P"/>
    <property type="match status" value="1"/>
</dbReference>
<dbReference type="InterPro" id="IPR043137">
    <property type="entry name" value="GGT_ssub_C"/>
</dbReference>
<feature type="binding site" evidence="2">
    <location>
        <position position="665"/>
    </location>
    <ligand>
        <name>L-glutamate</name>
        <dbReference type="ChEBI" id="CHEBI:29985"/>
    </ligand>
</feature>
<dbReference type="InParanoid" id="D2V544"/>
<dbReference type="FunFam" id="3.60.20.40:FF:000001">
    <property type="entry name" value="Gamma-glutamyltranspeptidase 1"/>
    <property type="match status" value="1"/>
</dbReference>
<reference evidence="4 5" key="1">
    <citation type="journal article" date="2010" name="Cell">
        <title>The genome of Naegleria gruberi illuminates early eukaryotic versatility.</title>
        <authorList>
            <person name="Fritz-Laylin L.K."/>
            <person name="Prochnik S.E."/>
            <person name="Ginger M.L."/>
            <person name="Dacks J.B."/>
            <person name="Carpenter M.L."/>
            <person name="Field M.C."/>
            <person name="Kuo A."/>
            <person name="Paredez A."/>
            <person name="Chapman J."/>
            <person name="Pham J."/>
            <person name="Shu S."/>
            <person name="Neupane R."/>
            <person name="Cipriano M."/>
            <person name="Mancuso J."/>
            <person name="Tu H."/>
            <person name="Salamov A."/>
            <person name="Lindquist E."/>
            <person name="Shapiro H."/>
            <person name="Lucas S."/>
            <person name="Grigoriev I.V."/>
            <person name="Cande W.Z."/>
            <person name="Fulton C."/>
            <person name="Rokhsar D.S."/>
            <person name="Dawson S.C."/>
        </authorList>
    </citation>
    <scope>NUCLEOTIDE SEQUENCE [LARGE SCALE GENOMIC DNA]</scope>
    <source>
        <strain evidence="4 5">NEG-M</strain>
    </source>
</reference>
<evidence type="ECO:0000313" key="5">
    <source>
        <dbReference type="Proteomes" id="UP000006671"/>
    </source>
</evidence>
<dbReference type="PRINTS" id="PR01210">
    <property type="entry name" value="GGTRANSPTASE"/>
</dbReference>
<keyword evidence="3" id="KW-1133">Transmembrane helix</keyword>
<proteinExistence type="predicted"/>
<protein>
    <submittedName>
        <fullName evidence="4">Gamma-glutamyl transpeptidase</fullName>
    </submittedName>
</protein>
<dbReference type="NCBIfam" id="TIGR00066">
    <property type="entry name" value="g_glut_trans"/>
    <property type="match status" value="1"/>
</dbReference>
<dbReference type="OrthoDB" id="1081007at2759"/>
<dbReference type="FunCoup" id="D2V544">
    <property type="interactions" value="97"/>
</dbReference>
<feature type="binding site" evidence="2">
    <location>
        <position position="258"/>
    </location>
    <ligand>
        <name>L-glutamate</name>
        <dbReference type="ChEBI" id="CHEBI:29985"/>
    </ligand>
</feature>
<feature type="binding site" evidence="2">
    <location>
        <position position="615"/>
    </location>
    <ligand>
        <name>L-glutamate</name>
        <dbReference type="ChEBI" id="CHEBI:29985"/>
    </ligand>
</feature>
<dbReference type="PANTHER" id="PTHR11686">
    <property type="entry name" value="GAMMA GLUTAMYL TRANSPEPTIDASE"/>
    <property type="match status" value="1"/>
</dbReference>
<feature type="active site" description="Nucleophile" evidence="1">
    <location>
        <position position="573"/>
    </location>
</feature>
<dbReference type="Gene3D" id="3.60.20.40">
    <property type="match status" value="1"/>
</dbReference>
<dbReference type="EMBL" id="GG738852">
    <property type="protein sequence ID" value="EFC48045.1"/>
    <property type="molecule type" value="Genomic_DNA"/>
</dbReference>
<dbReference type="Gene3D" id="1.10.246.130">
    <property type="match status" value="1"/>
</dbReference>
<dbReference type="Pfam" id="PF01019">
    <property type="entry name" value="G_glu_transpept"/>
    <property type="match status" value="1"/>
</dbReference>
<dbReference type="InterPro" id="IPR029055">
    <property type="entry name" value="Ntn_hydrolases_N"/>
</dbReference>
<dbReference type="GO" id="GO:0006751">
    <property type="term" value="P:glutathione catabolic process"/>
    <property type="evidence" value="ECO:0007669"/>
    <property type="project" value="InterPro"/>
</dbReference>
<sequence length="767" mass="83456">MNLAANLVSTSTAAVAAGSQRQSLPSVGASVGAGDSVQPHQQQYHLNTTAGSRKSEHLDDTERDALSADEDVFPTFRSVIMGMEEGNDLERAPSSSQHHYRDGFGRNDDEDHDFKLGHSWETNKWLRIGVVVTFSLMAILLFAFLIVIITLASRSVPTNGNNVINNSTSWEPPVTESGIVNLIRATNGATAADNEICSNIGVKIMRDYGGNAVDAAIATSFCIGIMNPFSAGIGGGGIMAISKPSTNGESIVEYIDYRETAPSGASWDMFSNMQPVDGAPPSQRGGKSIAVLSEVKGLYTAWQRHGSISWNLLVEPSIELARNGVKANAVIAGHLQKYKNWVVRESFGSGMKQVYGTADGDVKKENDLLVYPKLAQTLEQIAIYGANALYSLNGSLIQDLLSDLQQAGSIVTMDDLLNYQVKIYSTLNTNEEQQPLSTYFMGYKVFGPRPVISGGSCIIFMLNMLENFVGELYSSAMNSEKGEYERGEEFHLSQKKYALFVEALKYAFAHRGDLADPDFIDIKDVLGKMTSKDYSSKLRNELEKALSNNLTFSDPLHYKYQKDSGFVRDDHGTSHLSVLDKNGMAVSATTTVNLIFGSFIIGERTGIIFNDQMDDFSLPNTTNYFGLAPSPSNYIAAGKRPLSSMSPMIIHKNNQIYLTIGASGGSRIISSVFQTIWNHIVGGLDIAKAIQFPRIHHQWSPDSLAIEQGIPDDLVSFLKNYVNGGSISRVQGNPEFSVGIVQGIVKKGANEIEAASDIRKKSKAAGY</sequence>
<feature type="binding site" evidence="2">
    <location>
        <begin position="591"/>
        <end position="593"/>
    </location>
    <ligand>
        <name>L-glutamate</name>
        <dbReference type="ChEBI" id="CHEBI:29985"/>
    </ligand>
</feature>
<dbReference type="InterPro" id="IPR000101">
    <property type="entry name" value="GGT_peptidase"/>
</dbReference>
<name>D2V544_NAEGR</name>
<dbReference type="GO" id="GO:0036374">
    <property type="term" value="F:glutathione hydrolase activity"/>
    <property type="evidence" value="ECO:0007669"/>
    <property type="project" value="InterPro"/>
</dbReference>
<dbReference type="GeneID" id="8849660"/>
<evidence type="ECO:0000256" key="2">
    <source>
        <dbReference type="PIRSR" id="PIRSR600101-2"/>
    </source>
</evidence>
<accession>D2V544</accession>